<comment type="caution">
    <text evidence="1">The sequence shown here is derived from an EMBL/GenBank/DDBJ whole genome shotgun (WGS) entry which is preliminary data.</text>
</comment>
<accession>A0ACC0NZC3</accession>
<evidence type="ECO:0000313" key="2">
    <source>
        <dbReference type="Proteomes" id="UP001062846"/>
    </source>
</evidence>
<dbReference type="Proteomes" id="UP001062846">
    <property type="component" value="Chromosome 4"/>
</dbReference>
<proteinExistence type="predicted"/>
<dbReference type="EMBL" id="CM046391">
    <property type="protein sequence ID" value="KAI8558680.1"/>
    <property type="molecule type" value="Genomic_DNA"/>
</dbReference>
<name>A0ACC0NZC3_RHOML</name>
<reference evidence="1" key="1">
    <citation type="submission" date="2022-02" db="EMBL/GenBank/DDBJ databases">
        <title>Plant Genome Project.</title>
        <authorList>
            <person name="Zhang R.-G."/>
        </authorList>
    </citation>
    <scope>NUCLEOTIDE SEQUENCE</scope>
    <source>
        <strain evidence="1">AT1</strain>
    </source>
</reference>
<keyword evidence="2" id="KW-1185">Reference proteome</keyword>
<protein>
    <submittedName>
        <fullName evidence="1">Uncharacterized protein</fullName>
    </submittedName>
</protein>
<evidence type="ECO:0000313" key="1">
    <source>
        <dbReference type="EMBL" id="KAI8558680.1"/>
    </source>
</evidence>
<organism evidence="1 2">
    <name type="scientific">Rhododendron molle</name>
    <name type="common">Chinese azalea</name>
    <name type="synonym">Azalea mollis</name>
    <dbReference type="NCBI Taxonomy" id="49168"/>
    <lineage>
        <taxon>Eukaryota</taxon>
        <taxon>Viridiplantae</taxon>
        <taxon>Streptophyta</taxon>
        <taxon>Embryophyta</taxon>
        <taxon>Tracheophyta</taxon>
        <taxon>Spermatophyta</taxon>
        <taxon>Magnoliopsida</taxon>
        <taxon>eudicotyledons</taxon>
        <taxon>Gunneridae</taxon>
        <taxon>Pentapetalae</taxon>
        <taxon>asterids</taxon>
        <taxon>Ericales</taxon>
        <taxon>Ericaceae</taxon>
        <taxon>Ericoideae</taxon>
        <taxon>Rhodoreae</taxon>
        <taxon>Rhododendron</taxon>
    </lineage>
</organism>
<gene>
    <name evidence="1" type="ORF">RHMOL_Rhmol04G0115600</name>
</gene>
<sequence>MVSSSTQSVLLVAEQDRLKYVHLPHNEAAVAELQAKSRGNFLLEYIKMNKQHPSLDSRLTFSSPPTPRSLALIMFHLETLSRDKNRDITELKDSDAELEIPGFVTRSQLSVPCGTRDPPVNNENEEEAMKIKRWLDDQPPSPVVFLCFGSMGSFEEDQLYTNEDLSFIAVEGDSTSPVGDWPPVLVVSAEDSTKGKNRASRRVPRPQSSATGRVHGTYDENWESDWVGLIGGDTLSQGGGRVRVALWVELDVRELVVRSADGYVA</sequence>